<dbReference type="AlphaFoldDB" id="A0AAV0Q9I8"/>
<dbReference type="EMBL" id="CAMGYJ010000009">
    <property type="protein sequence ID" value="CAI0541913.1"/>
    <property type="molecule type" value="Genomic_DNA"/>
</dbReference>
<reference evidence="2" key="1">
    <citation type="submission" date="2022-08" db="EMBL/GenBank/DDBJ databases">
        <authorList>
            <person name="Gutierrez-Valencia J."/>
        </authorList>
    </citation>
    <scope>NUCLEOTIDE SEQUENCE</scope>
</reference>
<comment type="caution">
    <text evidence="2">The sequence shown here is derived from an EMBL/GenBank/DDBJ whole genome shotgun (WGS) entry which is preliminary data.</text>
</comment>
<proteinExistence type="predicted"/>
<name>A0AAV0Q9I8_9ROSI</name>
<organism evidence="2 3">
    <name type="scientific">Linum tenue</name>
    <dbReference type="NCBI Taxonomy" id="586396"/>
    <lineage>
        <taxon>Eukaryota</taxon>
        <taxon>Viridiplantae</taxon>
        <taxon>Streptophyta</taxon>
        <taxon>Embryophyta</taxon>
        <taxon>Tracheophyta</taxon>
        <taxon>Spermatophyta</taxon>
        <taxon>Magnoliopsida</taxon>
        <taxon>eudicotyledons</taxon>
        <taxon>Gunneridae</taxon>
        <taxon>Pentapetalae</taxon>
        <taxon>rosids</taxon>
        <taxon>fabids</taxon>
        <taxon>Malpighiales</taxon>
        <taxon>Linaceae</taxon>
        <taxon>Linum</taxon>
    </lineage>
</organism>
<protein>
    <submittedName>
        <fullName evidence="2">Uncharacterized protein</fullName>
    </submittedName>
</protein>
<gene>
    <name evidence="2" type="ORF">LITE_LOCUS42281</name>
</gene>
<evidence type="ECO:0000313" key="2">
    <source>
        <dbReference type="EMBL" id="CAI0541913.1"/>
    </source>
</evidence>
<feature type="region of interest" description="Disordered" evidence="1">
    <location>
        <begin position="1"/>
        <end position="28"/>
    </location>
</feature>
<keyword evidence="3" id="KW-1185">Reference proteome</keyword>
<evidence type="ECO:0000256" key="1">
    <source>
        <dbReference type="SAM" id="MobiDB-lite"/>
    </source>
</evidence>
<sequence>LTKPFSKPKIPNRFPRASFSSTRRGRRRRLARMNPHPLVDAIREKVVAYNETLRAHREKSSGDHELSIAKEVREMEKEIEARRRRIHPVTFPESDADEVNRRINQMLNRDMVTPAFGDLFVEDPETIISRLENITGGLSQLIMFSREQLNPGDLDFDVDSVVARCYLWLDDAYAAGLRAFVDPITNLKNSYATENAQGLLDELEALGVEMQEEIVAIGQLAGLPWRLGE</sequence>
<evidence type="ECO:0000313" key="3">
    <source>
        <dbReference type="Proteomes" id="UP001154282"/>
    </source>
</evidence>
<accession>A0AAV0Q9I8</accession>
<feature type="non-terminal residue" evidence="2">
    <location>
        <position position="1"/>
    </location>
</feature>
<dbReference type="Proteomes" id="UP001154282">
    <property type="component" value="Unassembled WGS sequence"/>
</dbReference>